<evidence type="ECO:0000313" key="4">
    <source>
        <dbReference type="EMBL" id="RZN67982.1"/>
    </source>
</evidence>
<keyword evidence="3" id="KW-0406">Ion transport</keyword>
<keyword evidence="2" id="KW-0813">Transport</keyword>
<accession>A0A520KWM2</accession>
<dbReference type="Gene3D" id="3.40.50.10580">
    <property type="entry name" value="ATPase, V1 complex, subunit F"/>
    <property type="match status" value="1"/>
</dbReference>
<dbReference type="Pfam" id="PF01990">
    <property type="entry name" value="ATP-synt_F"/>
    <property type="match status" value="1"/>
</dbReference>
<evidence type="ECO:0000256" key="3">
    <source>
        <dbReference type="ARBA" id="ARBA00023065"/>
    </source>
</evidence>
<comment type="caution">
    <text evidence="4">The sequence shown here is derived from an EMBL/GenBank/DDBJ whole genome shotgun (WGS) entry which is preliminary data.</text>
</comment>
<dbReference type="EMBL" id="RXIL01000119">
    <property type="protein sequence ID" value="RZN67982.1"/>
    <property type="molecule type" value="Genomic_DNA"/>
</dbReference>
<organism evidence="4 5">
    <name type="scientific">Candidatus Methanolliviera hydrocarbonicum</name>
    <dbReference type="NCBI Taxonomy" id="2491085"/>
    <lineage>
        <taxon>Archaea</taxon>
        <taxon>Methanobacteriati</taxon>
        <taxon>Methanobacteriota</taxon>
        <taxon>Candidatus Methanoliparia</taxon>
        <taxon>Candidatus Methanoliparales</taxon>
        <taxon>Candidatus Methanollivieraceae</taxon>
        <taxon>Candidatus Methanolliviera</taxon>
    </lineage>
</organism>
<dbReference type="InterPro" id="IPR008218">
    <property type="entry name" value="ATPase_V1-cplx_f_g_su"/>
</dbReference>
<dbReference type="InterPro" id="IPR036906">
    <property type="entry name" value="ATPase_V1_fsu_sf"/>
</dbReference>
<gene>
    <name evidence="4" type="ORF">EF807_06685</name>
</gene>
<protein>
    <submittedName>
        <fullName evidence="4">V-type ATP synthase subunit F</fullName>
    </submittedName>
</protein>
<sequence>MGKKIAIIGDDVTRTGFKLGGMSETFGDKDLEGILSKLAEEDFGIAFITEKIAEKNRETIDEFEKTKRSITPILIEIPDYLGPMEQREDSISKLIKRAIGVEIIQKEE</sequence>
<dbReference type="Proteomes" id="UP000320766">
    <property type="component" value="Unassembled WGS sequence"/>
</dbReference>
<dbReference type="SUPFAM" id="SSF159468">
    <property type="entry name" value="AtpF-like"/>
    <property type="match status" value="1"/>
</dbReference>
<proteinExistence type="inferred from homology"/>
<name>A0A520KWM2_9EURY</name>
<evidence type="ECO:0000256" key="1">
    <source>
        <dbReference type="ARBA" id="ARBA00010148"/>
    </source>
</evidence>
<dbReference type="AlphaFoldDB" id="A0A520KWM2"/>
<dbReference type="GO" id="GO:0046961">
    <property type="term" value="F:proton-transporting ATPase activity, rotational mechanism"/>
    <property type="evidence" value="ECO:0007669"/>
    <property type="project" value="InterPro"/>
</dbReference>
<comment type="similarity">
    <text evidence="1">Belongs to the V-ATPase F subunit family.</text>
</comment>
<reference evidence="4 5" key="1">
    <citation type="journal article" date="2019" name="Nat. Microbiol.">
        <title>Wide diversity of methane and short-chain alkane metabolisms in uncultured archaea.</title>
        <authorList>
            <person name="Borrel G."/>
            <person name="Adam P.S."/>
            <person name="McKay L.J."/>
            <person name="Chen L.X."/>
            <person name="Sierra-Garcia I.N."/>
            <person name="Sieber C.M."/>
            <person name="Letourneur Q."/>
            <person name="Ghozlane A."/>
            <person name="Andersen G.L."/>
            <person name="Li W.J."/>
            <person name="Hallam S.J."/>
            <person name="Muyzer G."/>
            <person name="de Oliveira V.M."/>
            <person name="Inskeep W.P."/>
            <person name="Banfield J.F."/>
            <person name="Gribaldo S."/>
        </authorList>
    </citation>
    <scope>NUCLEOTIDE SEQUENCE [LARGE SCALE GENOMIC DNA]</scope>
    <source>
        <strain evidence="4">NM1b</strain>
    </source>
</reference>
<evidence type="ECO:0000313" key="5">
    <source>
        <dbReference type="Proteomes" id="UP000320766"/>
    </source>
</evidence>
<evidence type="ECO:0000256" key="2">
    <source>
        <dbReference type="ARBA" id="ARBA00022448"/>
    </source>
</evidence>